<dbReference type="Proteomes" id="UP001060085">
    <property type="component" value="Linkage Group LG04"/>
</dbReference>
<dbReference type="EMBL" id="CM044704">
    <property type="protein sequence ID" value="KAI5668265.1"/>
    <property type="molecule type" value="Genomic_DNA"/>
</dbReference>
<evidence type="ECO:0000313" key="1">
    <source>
        <dbReference type="EMBL" id="KAI5668265.1"/>
    </source>
</evidence>
<protein>
    <submittedName>
        <fullName evidence="1">Uncharacterized protein</fullName>
    </submittedName>
</protein>
<keyword evidence="2" id="KW-1185">Reference proteome</keyword>
<proteinExistence type="predicted"/>
<accession>A0ACC0B6K3</accession>
<evidence type="ECO:0000313" key="2">
    <source>
        <dbReference type="Proteomes" id="UP001060085"/>
    </source>
</evidence>
<name>A0ACC0B6K3_CATRO</name>
<sequence length="200" mass="23992">MLRKLPTDDGRFPPHRPLRSRNRKRALKKTYVLRNYVWRKCVNWRYMWMYPFDKYLNHLEKKTKNKARVEGSMCSTYFVEEATTIYSNYFEPHVSTKARDPLRNDKEVHNEIEDAFSKFNRRWMIYPVDASSRESLKNLSWGRTKLVKSCNGYFVKSCYNGILNKIVEFGYLGRPSPKVVLFKCDWFDSSLHQGLKIHDK</sequence>
<gene>
    <name evidence="1" type="ORF">M9H77_18118</name>
</gene>
<organism evidence="1 2">
    <name type="scientific">Catharanthus roseus</name>
    <name type="common">Madagascar periwinkle</name>
    <name type="synonym">Vinca rosea</name>
    <dbReference type="NCBI Taxonomy" id="4058"/>
    <lineage>
        <taxon>Eukaryota</taxon>
        <taxon>Viridiplantae</taxon>
        <taxon>Streptophyta</taxon>
        <taxon>Embryophyta</taxon>
        <taxon>Tracheophyta</taxon>
        <taxon>Spermatophyta</taxon>
        <taxon>Magnoliopsida</taxon>
        <taxon>eudicotyledons</taxon>
        <taxon>Gunneridae</taxon>
        <taxon>Pentapetalae</taxon>
        <taxon>asterids</taxon>
        <taxon>lamiids</taxon>
        <taxon>Gentianales</taxon>
        <taxon>Apocynaceae</taxon>
        <taxon>Rauvolfioideae</taxon>
        <taxon>Vinceae</taxon>
        <taxon>Catharanthinae</taxon>
        <taxon>Catharanthus</taxon>
    </lineage>
</organism>
<comment type="caution">
    <text evidence="1">The sequence shown here is derived from an EMBL/GenBank/DDBJ whole genome shotgun (WGS) entry which is preliminary data.</text>
</comment>
<reference evidence="2" key="1">
    <citation type="journal article" date="2023" name="Nat. Plants">
        <title>Single-cell RNA sequencing provides a high-resolution roadmap for understanding the multicellular compartmentation of specialized metabolism.</title>
        <authorList>
            <person name="Sun S."/>
            <person name="Shen X."/>
            <person name="Li Y."/>
            <person name="Li Y."/>
            <person name="Wang S."/>
            <person name="Li R."/>
            <person name="Zhang H."/>
            <person name="Shen G."/>
            <person name="Guo B."/>
            <person name="Wei J."/>
            <person name="Xu J."/>
            <person name="St-Pierre B."/>
            <person name="Chen S."/>
            <person name="Sun C."/>
        </authorList>
    </citation>
    <scope>NUCLEOTIDE SEQUENCE [LARGE SCALE GENOMIC DNA]</scope>
</reference>